<accession>A0A1L7XA99</accession>
<feature type="compositionally biased region" description="Low complexity" evidence="1">
    <location>
        <begin position="939"/>
        <end position="950"/>
    </location>
</feature>
<name>A0A1L7XA99_9HELO</name>
<feature type="region of interest" description="Disordered" evidence="1">
    <location>
        <begin position="809"/>
        <end position="837"/>
    </location>
</feature>
<evidence type="ECO:0000256" key="1">
    <source>
        <dbReference type="SAM" id="MobiDB-lite"/>
    </source>
</evidence>
<proteinExistence type="predicted"/>
<feature type="region of interest" description="Disordered" evidence="1">
    <location>
        <begin position="1"/>
        <end position="27"/>
    </location>
</feature>
<feature type="region of interest" description="Disordered" evidence="1">
    <location>
        <begin position="741"/>
        <end position="765"/>
    </location>
</feature>
<feature type="compositionally biased region" description="Basic residues" evidence="1">
    <location>
        <begin position="411"/>
        <end position="424"/>
    </location>
</feature>
<dbReference type="OrthoDB" id="3558505at2759"/>
<feature type="compositionally biased region" description="Basic and acidic residues" evidence="1">
    <location>
        <begin position="433"/>
        <end position="445"/>
    </location>
</feature>
<feature type="compositionally biased region" description="Basic and acidic residues" evidence="1">
    <location>
        <begin position="367"/>
        <end position="399"/>
    </location>
</feature>
<dbReference type="STRING" id="576137.A0A1L7XA99"/>
<dbReference type="EMBL" id="FJOG01000019">
    <property type="protein sequence ID" value="CZR61951.1"/>
    <property type="molecule type" value="Genomic_DNA"/>
</dbReference>
<feature type="compositionally biased region" description="Polar residues" evidence="1">
    <location>
        <begin position="984"/>
        <end position="994"/>
    </location>
</feature>
<feature type="compositionally biased region" description="Polar residues" evidence="1">
    <location>
        <begin position="80"/>
        <end position="89"/>
    </location>
</feature>
<dbReference type="AlphaFoldDB" id="A0A1L7XA99"/>
<evidence type="ECO:0000313" key="3">
    <source>
        <dbReference type="Proteomes" id="UP000184330"/>
    </source>
</evidence>
<keyword evidence="3" id="KW-1185">Reference proteome</keyword>
<feature type="compositionally biased region" description="Polar residues" evidence="1">
    <location>
        <begin position="1072"/>
        <end position="1086"/>
    </location>
</feature>
<feature type="compositionally biased region" description="Polar residues" evidence="1">
    <location>
        <begin position="809"/>
        <end position="820"/>
    </location>
</feature>
<feature type="region of interest" description="Disordered" evidence="1">
    <location>
        <begin position="70"/>
        <end position="89"/>
    </location>
</feature>
<organism evidence="2 3">
    <name type="scientific">Phialocephala subalpina</name>
    <dbReference type="NCBI Taxonomy" id="576137"/>
    <lineage>
        <taxon>Eukaryota</taxon>
        <taxon>Fungi</taxon>
        <taxon>Dikarya</taxon>
        <taxon>Ascomycota</taxon>
        <taxon>Pezizomycotina</taxon>
        <taxon>Leotiomycetes</taxon>
        <taxon>Helotiales</taxon>
        <taxon>Mollisiaceae</taxon>
        <taxon>Phialocephala</taxon>
        <taxon>Phialocephala fortinii species complex</taxon>
    </lineage>
</organism>
<gene>
    <name evidence="2" type="ORF">PAC_11848</name>
</gene>
<feature type="region of interest" description="Disordered" evidence="1">
    <location>
        <begin position="984"/>
        <end position="1003"/>
    </location>
</feature>
<sequence length="1133" mass="123586">MSSNMLDSRASRAQLPSVLKPNPSIQTQNMEEISLRAGTAKLAQDNEEELLKLMREHTAVANYLSRPILSDDNSDADVGSSLSGHQSNDSVGRFLRVDSRVFSQSSQQNAYSTGSRSASGRSFSPLNLQEEARRAKEALGMTAPAKFPTSLCPEEKAKLVAMLPPIEVDVAIYNPFGTFIIPCHNLTVAHEMTLRDLINSIQDLVDKKTKPEDFKWGLLVSMIQVKMFNNGKFTKFPKIKGELRGNKVVYPSNDSVASPSSSQGGYHAIASVRARAVVDEKDIPCASTAKWLVGPGSEEESYWAEYRTALQLSVVMASPKAKPAFTFKNNNYGQKYKKSMIKVMTVTKVGLLSVFVGVHNFELVPETQDKEKVQEEGHSTDEMTDSLQDKGQRIEKAQPHDPFANSILGKPKSKQKPKYKKKVRSQANATIPDKGKGNADLDNHSIDSTGWQEQISNSIRVRPNNNTMGSTRGEGIDKAGLNDDAILDAMASRDKGKGKAGPHDKMVNTIQDRLQRNGLGQSMNIGDTDIEFALKFAQNLILEHNAQQAPQTQKARTAKVMWEMKANGRDPLRELTPKSSKETLPKGSGGVKVDWSYYQKMGGNPAMHKLINFDHVPFEPMSVNNWVKPDTAKAEEDLRRAKEAFNSQDTAPKMVPYQELDPLLVDMLITDQKIIKNAKTLEKKDAAVRFDEEDDNKFLYGKMSPVKLALAQLAVSPSSQFTQRSTHTFPEFDPSILTNDSPGLFAQQTNDSPLPRSNLNPDHTGPSIEDLFKKFSAGTAVPSHMYECVGMNTQHYTFSSTSVNTLHYNRSPSPQRSIPANQRPMATWVRSPSPGKNMNMNNFVPRSIGNMQHQQQSHNQEDGGANLFQSFSAFNNAAHEMQNQASGHGGDFYNMNTSPTKSHAQMSGGHYNMSPTKTHAQMHRAFNATSVVNFTPGHQSSSSQNYQNQQGRLSGWPTTPYNQNSGRNDSSSVGAFNYQLPSQSQGVLSSQIPSIETPGPGTQAFYSPSGQLISSSTPNIMPTHTSLSALSNTAAQQATFNIGAGTSRGWNGSGAIATPRNARPTGGYVRRTAQQSSLRADSPSFTSSGGLGGGLMGLGGSGGRGRAVSGGLMGEAYRNAIGRGGNGVDESEE</sequence>
<feature type="region of interest" description="Disordered" evidence="1">
    <location>
        <begin position="1072"/>
        <end position="1104"/>
    </location>
</feature>
<dbReference type="Proteomes" id="UP000184330">
    <property type="component" value="Unassembled WGS sequence"/>
</dbReference>
<evidence type="ECO:0000313" key="2">
    <source>
        <dbReference type="EMBL" id="CZR61951.1"/>
    </source>
</evidence>
<feature type="compositionally biased region" description="Gly residues" evidence="1">
    <location>
        <begin position="1089"/>
        <end position="1104"/>
    </location>
</feature>
<feature type="compositionally biased region" description="Polar residues" evidence="1">
    <location>
        <begin position="956"/>
        <end position="977"/>
    </location>
</feature>
<feature type="compositionally biased region" description="Polar residues" evidence="1">
    <location>
        <begin position="741"/>
        <end position="761"/>
    </location>
</feature>
<feature type="region of interest" description="Disordered" evidence="1">
    <location>
        <begin position="934"/>
        <end position="977"/>
    </location>
</feature>
<protein>
    <submittedName>
        <fullName evidence="2">Uncharacterized protein</fullName>
    </submittedName>
</protein>
<feature type="region of interest" description="Disordered" evidence="1">
    <location>
        <begin position="367"/>
        <end position="446"/>
    </location>
</feature>
<reference evidence="2 3" key="1">
    <citation type="submission" date="2016-03" db="EMBL/GenBank/DDBJ databases">
        <authorList>
            <person name="Ploux O."/>
        </authorList>
    </citation>
    <scope>NUCLEOTIDE SEQUENCE [LARGE SCALE GENOMIC DNA]</scope>
    <source>
        <strain evidence="2 3">UAMH 11012</strain>
    </source>
</reference>